<dbReference type="Proteomes" id="UP001311915">
    <property type="component" value="Unassembled WGS sequence"/>
</dbReference>
<evidence type="ECO:0000313" key="2">
    <source>
        <dbReference type="EMBL" id="KAK4730350.1"/>
    </source>
</evidence>
<sequence length="257" mass="28806">MASSTKRRRVVVEFYTNLTVLEGNVVTSTINGVELVFDHIRLGEILKIPINGLVEYVWMDDENCLLTSKFSHGRVSTRARKFEIVHKGILPRGHKKHEAFFRDMGIAYALENMEPIDCPSLMIKHMVRIADPQPSSHQLVYENLISIVFKEFDVSLGEGRGLTRADMLTRSSFAECGLLVEPDQVHIASPRAFGPVASLLRDLKTARDQVVVLQAKNASLLAKLQKQLVKQQIDNNSRMDRVLQLLSSSSSSPKPSP</sequence>
<feature type="coiled-coil region" evidence="1">
    <location>
        <begin position="196"/>
        <end position="223"/>
    </location>
</feature>
<reference evidence="2 3" key="1">
    <citation type="submission" date="2023-10" db="EMBL/GenBank/DDBJ databases">
        <title>Genome-Wide Identification Analysis in wild type Solanum Pinnatisectum Reveals Some Genes Defensing Phytophthora Infestans.</title>
        <authorList>
            <person name="Sun C."/>
        </authorList>
    </citation>
    <scope>NUCLEOTIDE SEQUENCE [LARGE SCALE GENOMIC DNA]</scope>
    <source>
        <strain evidence="2">LQN</strain>
        <tissue evidence="2">Leaf</tissue>
    </source>
</reference>
<accession>A0AAV9M052</accession>
<gene>
    <name evidence="2" type="ORF">R3W88_023338</name>
</gene>
<keyword evidence="1" id="KW-0175">Coiled coil</keyword>
<protein>
    <submittedName>
        <fullName evidence="2">Uncharacterized protein</fullName>
    </submittedName>
</protein>
<dbReference type="AlphaFoldDB" id="A0AAV9M052"/>
<comment type="caution">
    <text evidence="2">The sequence shown here is derived from an EMBL/GenBank/DDBJ whole genome shotgun (WGS) entry which is preliminary data.</text>
</comment>
<name>A0AAV9M052_9SOLN</name>
<evidence type="ECO:0000256" key="1">
    <source>
        <dbReference type="SAM" id="Coils"/>
    </source>
</evidence>
<dbReference type="EMBL" id="JAWPEI010000004">
    <property type="protein sequence ID" value="KAK4730350.1"/>
    <property type="molecule type" value="Genomic_DNA"/>
</dbReference>
<keyword evidence="3" id="KW-1185">Reference proteome</keyword>
<proteinExistence type="predicted"/>
<organism evidence="2 3">
    <name type="scientific">Solanum pinnatisectum</name>
    <name type="common">tansyleaf nightshade</name>
    <dbReference type="NCBI Taxonomy" id="50273"/>
    <lineage>
        <taxon>Eukaryota</taxon>
        <taxon>Viridiplantae</taxon>
        <taxon>Streptophyta</taxon>
        <taxon>Embryophyta</taxon>
        <taxon>Tracheophyta</taxon>
        <taxon>Spermatophyta</taxon>
        <taxon>Magnoliopsida</taxon>
        <taxon>eudicotyledons</taxon>
        <taxon>Gunneridae</taxon>
        <taxon>Pentapetalae</taxon>
        <taxon>asterids</taxon>
        <taxon>lamiids</taxon>
        <taxon>Solanales</taxon>
        <taxon>Solanaceae</taxon>
        <taxon>Solanoideae</taxon>
        <taxon>Solaneae</taxon>
        <taxon>Solanum</taxon>
    </lineage>
</organism>
<evidence type="ECO:0000313" key="3">
    <source>
        <dbReference type="Proteomes" id="UP001311915"/>
    </source>
</evidence>